<sequence length="386" mass="42586">MTTSDLEPTQDLRTAIAEMPLVDHHCHSFFSSALDDQQVENSLTESPNARAARTSTFDSNLGLAMLRWVGPAIFGLEPPVSREDYLKARRSIAPHELITRALAIAGVSDLLVDTGFQPDELVTTAELAGLGPARVHEILRVEYEAERLLTTIDSPEQFLSMWPSLLAELGPQVVGLKSVAAYRCGLGLLGETPLTSEVLFGLGHELERRPLRLTDPTVISYLVTTAIEITHLPVQFHVGIGDPDVRLETGRPGHLQRLIEFALSRHTAICLLHCYPYHREAALLAHDYPNVFLDLGLTLNFVGANATHVLAETLELAPYAKLLYSSDAFGLAELNYLGALQFRRALTEHLTGLVQERYLSQTTAIRLAKMMGHETANALYRLPRDA</sequence>
<reference evidence="2 3" key="1">
    <citation type="submission" date="2024-07" db="EMBL/GenBank/DDBJ databases">
        <title>Draft Genome Sequence of Ferrimicrobium acidiphilum Strain YE2023, Isolated from a Pulp of Bioleach Reactor.</title>
        <authorList>
            <person name="Elkina Y.A."/>
            <person name="Bulaeva A.G."/>
            <person name="Beletsky A.V."/>
            <person name="Mardanov A.V."/>
        </authorList>
    </citation>
    <scope>NUCLEOTIDE SEQUENCE [LARGE SCALE GENOMIC DNA]</scope>
    <source>
        <strain evidence="2 3">YE2023</strain>
    </source>
</reference>
<comment type="caution">
    <text evidence="2">The sequence shown here is derived from an EMBL/GenBank/DDBJ whole genome shotgun (WGS) entry which is preliminary data.</text>
</comment>
<protein>
    <submittedName>
        <fullName evidence="2">Amidohydrolase family protein</fullName>
    </submittedName>
</protein>
<dbReference type="Proteomes" id="UP001560267">
    <property type="component" value="Unassembled WGS sequence"/>
</dbReference>
<proteinExistence type="predicted"/>
<dbReference type="SUPFAM" id="SSF51556">
    <property type="entry name" value="Metallo-dependent hydrolases"/>
    <property type="match status" value="1"/>
</dbReference>
<dbReference type="PANTHER" id="PTHR43383:SF2">
    <property type="entry name" value="AMIDOHYDROLASE 2 FAMILY PROTEIN"/>
    <property type="match status" value="1"/>
</dbReference>
<evidence type="ECO:0000313" key="2">
    <source>
        <dbReference type="EMBL" id="MEX6430604.1"/>
    </source>
</evidence>
<gene>
    <name evidence="2" type="ORF">AB6A68_12280</name>
</gene>
<name>A0ABV3Y833_9ACTN</name>
<evidence type="ECO:0000259" key="1">
    <source>
        <dbReference type="Pfam" id="PF04909"/>
    </source>
</evidence>
<dbReference type="InterPro" id="IPR006680">
    <property type="entry name" value="Amidohydro-rel"/>
</dbReference>
<dbReference type="Pfam" id="PF04909">
    <property type="entry name" value="Amidohydro_2"/>
    <property type="match status" value="1"/>
</dbReference>
<dbReference type="RefSeq" id="WP_369084872.1">
    <property type="nucleotide sequence ID" value="NZ_JBFSHR010000065.1"/>
</dbReference>
<accession>A0ABV3Y833</accession>
<dbReference type="InterPro" id="IPR032466">
    <property type="entry name" value="Metal_Hydrolase"/>
</dbReference>
<evidence type="ECO:0000313" key="3">
    <source>
        <dbReference type="Proteomes" id="UP001560267"/>
    </source>
</evidence>
<dbReference type="PANTHER" id="PTHR43383">
    <property type="entry name" value="NODULIN 6"/>
    <property type="match status" value="1"/>
</dbReference>
<feature type="domain" description="Amidohydrolase-related" evidence="1">
    <location>
        <begin position="226"/>
        <end position="347"/>
    </location>
</feature>
<organism evidence="2 3">
    <name type="scientific">Ferrimicrobium acidiphilum</name>
    <dbReference type="NCBI Taxonomy" id="121039"/>
    <lineage>
        <taxon>Bacteria</taxon>
        <taxon>Bacillati</taxon>
        <taxon>Actinomycetota</taxon>
        <taxon>Acidimicrobiia</taxon>
        <taxon>Acidimicrobiales</taxon>
        <taxon>Acidimicrobiaceae</taxon>
        <taxon>Ferrimicrobium</taxon>
    </lineage>
</organism>
<dbReference type="Gene3D" id="3.20.20.140">
    <property type="entry name" value="Metal-dependent hydrolases"/>
    <property type="match status" value="1"/>
</dbReference>
<keyword evidence="3" id="KW-1185">Reference proteome</keyword>
<dbReference type="EMBL" id="JBFSHR010000065">
    <property type="protein sequence ID" value="MEX6430604.1"/>
    <property type="molecule type" value="Genomic_DNA"/>
</dbReference>